<dbReference type="EMBL" id="VSSQ01078637">
    <property type="protein sequence ID" value="MPN28369.1"/>
    <property type="molecule type" value="Genomic_DNA"/>
</dbReference>
<sequence length="107" mass="12097">MEFQTRELRRLGLNAFCAFNEFNEPTIESMMEKLASEGADEIIVVPLFISLGDHLKNDVPPKIGLEDGVPEGDALFAGRTIRVKYLPPIGEDRRLTDVLVEKIRRRA</sequence>
<proteinExistence type="predicted"/>
<evidence type="ECO:0000313" key="3">
    <source>
        <dbReference type="EMBL" id="MPN28369.1"/>
    </source>
</evidence>
<dbReference type="AlphaFoldDB" id="A0A645GR54"/>
<evidence type="ECO:0000256" key="2">
    <source>
        <dbReference type="ARBA" id="ARBA00023239"/>
    </source>
</evidence>
<dbReference type="Gene3D" id="3.40.50.1400">
    <property type="match status" value="1"/>
</dbReference>
<accession>A0A645GR54</accession>
<dbReference type="SUPFAM" id="SSF53800">
    <property type="entry name" value="Chelatase"/>
    <property type="match status" value="1"/>
</dbReference>
<dbReference type="InterPro" id="IPR002762">
    <property type="entry name" value="CbiX-like"/>
</dbReference>
<keyword evidence="2" id="KW-0456">Lyase</keyword>
<comment type="caution">
    <text evidence="3">The sequence shown here is derived from an EMBL/GenBank/DDBJ whole genome shotgun (WGS) entry which is preliminary data.</text>
</comment>
<organism evidence="3">
    <name type="scientific">bioreactor metagenome</name>
    <dbReference type="NCBI Taxonomy" id="1076179"/>
    <lineage>
        <taxon>unclassified sequences</taxon>
        <taxon>metagenomes</taxon>
        <taxon>ecological metagenomes</taxon>
    </lineage>
</organism>
<keyword evidence="1" id="KW-0479">Metal-binding</keyword>
<dbReference type="GO" id="GO:0016829">
    <property type="term" value="F:lyase activity"/>
    <property type="evidence" value="ECO:0007669"/>
    <property type="project" value="UniProtKB-KW"/>
</dbReference>
<dbReference type="CDD" id="cd03416">
    <property type="entry name" value="CbiX_SirB_N"/>
    <property type="match status" value="1"/>
</dbReference>
<reference evidence="3" key="1">
    <citation type="submission" date="2019-08" db="EMBL/GenBank/DDBJ databases">
        <authorList>
            <person name="Kucharzyk K."/>
            <person name="Murdoch R.W."/>
            <person name="Higgins S."/>
            <person name="Loffler F."/>
        </authorList>
    </citation>
    <scope>NUCLEOTIDE SEQUENCE</scope>
</reference>
<dbReference type="InterPro" id="IPR050963">
    <property type="entry name" value="Sirohydro_Cobaltochel/CbiX"/>
</dbReference>
<evidence type="ECO:0008006" key="4">
    <source>
        <dbReference type="Google" id="ProtNLM"/>
    </source>
</evidence>
<dbReference type="Pfam" id="PF01903">
    <property type="entry name" value="CbiX"/>
    <property type="match status" value="1"/>
</dbReference>
<dbReference type="PANTHER" id="PTHR33542:SF3">
    <property type="entry name" value="SIROHYDROCHLORIN FERROCHELATASE, CHLOROPLASTIC"/>
    <property type="match status" value="1"/>
</dbReference>
<gene>
    <name evidence="3" type="ORF">SDC9_175810</name>
</gene>
<protein>
    <recommendedName>
        <fullName evidence="4">Sirohydrochlorin cobaltochelatase</fullName>
    </recommendedName>
</protein>
<dbReference type="PANTHER" id="PTHR33542">
    <property type="entry name" value="SIROHYDROCHLORIN FERROCHELATASE, CHLOROPLASTIC"/>
    <property type="match status" value="1"/>
</dbReference>
<name>A0A645GR54_9ZZZZ</name>
<dbReference type="GO" id="GO:0046872">
    <property type="term" value="F:metal ion binding"/>
    <property type="evidence" value="ECO:0007669"/>
    <property type="project" value="UniProtKB-KW"/>
</dbReference>
<evidence type="ECO:0000256" key="1">
    <source>
        <dbReference type="ARBA" id="ARBA00022723"/>
    </source>
</evidence>